<protein>
    <submittedName>
        <fullName evidence="2">Uncharacterized protein</fullName>
    </submittedName>
</protein>
<feature type="region of interest" description="Disordered" evidence="1">
    <location>
        <begin position="352"/>
        <end position="384"/>
    </location>
</feature>
<dbReference type="Proteomes" id="UP000467700">
    <property type="component" value="Unassembled WGS sequence"/>
</dbReference>
<gene>
    <name evidence="2" type="ORF">AAE3_LOCUS2103</name>
</gene>
<comment type="caution">
    <text evidence="2">The sequence shown here is derived from an EMBL/GenBank/DDBJ whole genome shotgun (WGS) entry which is preliminary data.</text>
</comment>
<accession>A0A8S0VWR5</accession>
<feature type="compositionally biased region" description="Polar residues" evidence="1">
    <location>
        <begin position="115"/>
        <end position="143"/>
    </location>
</feature>
<reference evidence="2 3" key="1">
    <citation type="submission" date="2020-01" db="EMBL/GenBank/DDBJ databases">
        <authorList>
            <person name="Gupta K D."/>
        </authorList>
    </citation>
    <scope>NUCLEOTIDE SEQUENCE [LARGE SCALE GENOMIC DNA]</scope>
</reference>
<feature type="compositionally biased region" description="Low complexity" evidence="1">
    <location>
        <begin position="152"/>
        <end position="174"/>
    </location>
</feature>
<feature type="compositionally biased region" description="Polar residues" evidence="1">
    <location>
        <begin position="93"/>
        <end position="104"/>
    </location>
</feature>
<dbReference type="OrthoDB" id="3217643at2759"/>
<evidence type="ECO:0000313" key="3">
    <source>
        <dbReference type="Proteomes" id="UP000467700"/>
    </source>
</evidence>
<organism evidence="2 3">
    <name type="scientific">Cyclocybe aegerita</name>
    <name type="common">Black poplar mushroom</name>
    <name type="synonym">Agrocybe aegerita</name>
    <dbReference type="NCBI Taxonomy" id="1973307"/>
    <lineage>
        <taxon>Eukaryota</taxon>
        <taxon>Fungi</taxon>
        <taxon>Dikarya</taxon>
        <taxon>Basidiomycota</taxon>
        <taxon>Agaricomycotina</taxon>
        <taxon>Agaricomycetes</taxon>
        <taxon>Agaricomycetidae</taxon>
        <taxon>Agaricales</taxon>
        <taxon>Agaricineae</taxon>
        <taxon>Bolbitiaceae</taxon>
        <taxon>Cyclocybe</taxon>
    </lineage>
</organism>
<keyword evidence="3" id="KW-1185">Reference proteome</keyword>
<feature type="compositionally biased region" description="Low complexity" evidence="1">
    <location>
        <begin position="283"/>
        <end position="300"/>
    </location>
</feature>
<feature type="compositionally biased region" description="Polar residues" evidence="1">
    <location>
        <begin position="359"/>
        <end position="384"/>
    </location>
</feature>
<sequence length="407" mass="42792">MDVLYLKNAEVESFNGCGYCKWANKDPTPPPKHLGYSNPGWPGCCRSPQPNEYLLVPIADWPAVSVVHRIGIPKDIESLLSSLALPSTPSKPISVQTTSLTTRAPPSKPSSPSSIRKNSGSITPSTKSNILSTKPMNTPTITRGRSPHGSISPGANLSRSSSSSAVSSSVPNSSYMENPARRKGTLTSDRRVEGTQSASSSPSRKSLDLENPVSPRRVSSARRPAPSPATTSVSVSRVSVADSRSVQDKSVRSRGSSVSSVNVAPRVTESFLAPRSKKDDDCSASSSSGSSDGMGSLSDSTVTSDGGFTDYLSDESEAELQRQAEARAAVVAQNQQEEQEFKMARQQLAHVGLKPPKSWNPNNTLPNPSKSSASPGGTLSTSRNANVSTTSFAVAAAAMMQTGQARG</sequence>
<feature type="region of interest" description="Disordered" evidence="1">
    <location>
        <begin position="87"/>
        <end position="324"/>
    </location>
</feature>
<evidence type="ECO:0000313" key="2">
    <source>
        <dbReference type="EMBL" id="CAA7259661.1"/>
    </source>
</evidence>
<feature type="compositionally biased region" description="Low complexity" evidence="1">
    <location>
        <begin position="212"/>
        <end position="244"/>
    </location>
</feature>
<dbReference type="AlphaFoldDB" id="A0A8S0VWR5"/>
<feature type="compositionally biased region" description="Low complexity" evidence="1">
    <location>
        <begin position="253"/>
        <end position="263"/>
    </location>
</feature>
<evidence type="ECO:0000256" key="1">
    <source>
        <dbReference type="SAM" id="MobiDB-lite"/>
    </source>
</evidence>
<dbReference type="EMBL" id="CACVBS010000028">
    <property type="protein sequence ID" value="CAA7259661.1"/>
    <property type="molecule type" value="Genomic_DNA"/>
</dbReference>
<name>A0A8S0VWR5_CYCAE</name>
<feature type="compositionally biased region" description="Polar residues" evidence="1">
    <location>
        <begin position="194"/>
        <end position="204"/>
    </location>
</feature>
<proteinExistence type="predicted"/>